<organism evidence="2">
    <name type="scientific">Talaromyces marneffei PM1</name>
    <dbReference type="NCBI Taxonomy" id="1077442"/>
    <lineage>
        <taxon>Eukaryota</taxon>
        <taxon>Fungi</taxon>
        <taxon>Dikarya</taxon>
        <taxon>Ascomycota</taxon>
        <taxon>Pezizomycotina</taxon>
        <taxon>Eurotiomycetes</taxon>
        <taxon>Eurotiomycetidae</taxon>
        <taxon>Eurotiales</taxon>
        <taxon>Trichocomaceae</taxon>
        <taxon>Talaromyces</taxon>
        <taxon>Talaromyces sect. Talaromyces</taxon>
    </lineage>
</organism>
<dbReference type="EMBL" id="JPOX01000017">
    <property type="protein sequence ID" value="KFX46887.1"/>
    <property type="molecule type" value="Genomic_DNA"/>
</dbReference>
<reference key="1">
    <citation type="journal article" date="2014" name="PLoS Genet.">
        <title>Signature Gene Expression Reveals Novel Clues to the Molecular Mechanisms of Dimorphic Transition in Penicillium marneffei.</title>
        <authorList>
            <person name="Yang E."/>
            <person name="Wang G."/>
            <person name="Cai J."/>
            <person name="Woo P.C."/>
            <person name="Lau S.K."/>
            <person name="Yuen K.-Y."/>
            <person name="Chow W.-N."/>
            <person name="Lin X."/>
        </authorList>
    </citation>
    <scope>NUCLEOTIDE SEQUENCE [LARGE SCALE GENOMIC DNA]</scope>
    <source>
        <strain>PM1</strain>
    </source>
</reference>
<comment type="caution">
    <text evidence="2">The sequence shown here is derived from an EMBL/GenBank/DDBJ whole genome shotgun (WGS) entry which is preliminary data.</text>
</comment>
<feature type="region of interest" description="Disordered" evidence="1">
    <location>
        <begin position="125"/>
        <end position="174"/>
    </location>
</feature>
<feature type="non-terminal residue" evidence="2">
    <location>
        <position position="1"/>
    </location>
</feature>
<feature type="compositionally biased region" description="Polar residues" evidence="1">
    <location>
        <begin position="44"/>
        <end position="53"/>
    </location>
</feature>
<reference evidence="2" key="2">
    <citation type="journal article" date="2014" name="PLoS Genet.">
        <title>Signature gene expression reveals novel clues to the molecular mechanisms of dimorphic transition in Penicillium marneffei.</title>
        <authorList>
            <person name="Yang E."/>
            <person name="Wang G."/>
            <person name="Cai J."/>
            <person name="Woo P.C."/>
            <person name="Lau S.K."/>
            <person name="Yuen K.-Y."/>
            <person name="Chow W.-N."/>
            <person name="Lin X."/>
        </authorList>
    </citation>
    <scope>NUCLEOTIDE SEQUENCE</scope>
    <source>
        <strain evidence="2">PM1</strain>
    </source>
</reference>
<dbReference type="HOGENOM" id="CLU_1543789_0_0_1"/>
<accession>A0A093V2W5</accession>
<dbReference type="AlphaFoldDB" id="A0A093V2W5"/>
<gene>
    <name evidence="2" type="ORF">GQ26_0171400</name>
</gene>
<proteinExistence type="predicted"/>
<protein>
    <submittedName>
        <fullName evidence="2">Uncharacterized protein</fullName>
    </submittedName>
</protein>
<evidence type="ECO:0000256" key="1">
    <source>
        <dbReference type="SAM" id="MobiDB-lite"/>
    </source>
</evidence>
<name>A0A093V2W5_TALMA</name>
<feature type="region of interest" description="Disordered" evidence="1">
    <location>
        <begin position="32"/>
        <end position="67"/>
    </location>
</feature>
<sequence>RSHRHIRKELISWDIKRHVLVAPSVTPLGDDIHTPNIPRISPETLPNNTNMSDTEQEWKPNPRRPQSYHHAQAFSLALDSAFMLDNEVNDLTQSIELKKQRMTIQTRELEALQARIREAEELLQQEQAEKAAAKNGDNNTLHGTDQEGRDSDTSAATSHDMDEHEEDGNGKPRA</sequence>
<evidence type="ECO:0000313" key="2">
    <source>
        <dbReference type="EMBL" id="KFX46887.1"/>
    </source>
</evidence>
<feature type="compositionally biased region" description="Basic and acidic residues" evidence="1">
    <location>
        <begin position="159"/>
        <end position="174"/>
    </location>
</feature>